<comment type="caution">
    <text evidence="3">The sequence shown here is derived from an EMBL/GenBank/DDBJ whole genome shotgun (WGS) entry which is preliminary data.</text>
</comment>
<keyword evidence="4" id="KW-1185">Reference proteome</keyword>
<accession>A0AAE4B537</accession>
<evidence type="ECO:0000256" key="1">
    <source>
        <dbReference type="ARBA" id="ARBA00008791"/>
    </source>
</evidence>
<sequence>MYMNILVPVSFDEERDAQQAIDVARKLAGEGAHITLLHVIEQVPSYATTFASQNYMEEAKKAVREQLNKLIEGIPNAEGAVVEGHSGRSILDYAAEKWSDCIVIASHRPGLQDYFLGSTAAHVVRHAGCAVHVVR</sequence>
<dbReference type="Pfam" id="PF00582">
    <property type="entry name" value="Usp"/>
    <property type="match status" value="1"/>
</dbReference>
<dbReference type="InterPro" id="IPR006016">
    <property type="entry name" value="UspA"/>
</dbReference>
<evidence type="ECO:0000313" key="3">
    <source>
        <dbReference type="EMBL" id="MDQ2091668.1"/>
    </source>
</evidence>
<evidence type="ECO:0000259" key="2">
    <source>
        <dbReference type="Pfam" id="PF00582"/>
    </source>
</evidence>
<dbReference type="InterPro" id="IPR014729">
    <property type="entry name" value="Rossmann-like_a/b/a_fold"/>
</dbReference>
<dbReference type="PRINTS" id="PR01438">
    <property type="entry name" value="UNVRSLSTRESS"/>
</dbReference>
<reference evidence="3" key="2">
    <citation type="submission" date="2023-02" db="EMBL/GenBank/DDBJ databases">
        <title>'Rhodoalgimonas zhirmunskyi' gen. nov., isolated from a red alga.</title>
        <authorList>
            <person name="Nedashkovskaya O.I."/>
            <person name="Otstavnykh N.Y."/>
            <person name="Bystritskaya E.P."/>
            <person name="Balabanova L.A."/>
            <person name="Isaeva M.P."/>
        </authorList>
    </citation>
    <scope>NUCLEOTIDE SEQUENCE</scope>
    <source>
        <strain evidence="3">KCTC 52189</strain>
    </source>
</reference>
<comment type="similarity">
    <text evidence="1">Belongs to the universal stress protein A family.</text>
</comment>
<proteinExistence type="inferred from homology"/>
<protein>
    <submittedName>
        <fullName evidence="3">Universal stress protein</fullName>
    </submittedName>
</protein>
<dbReference type="SUPFAM" id="SSF52402">
    <property type="entry name" value="Adenine nucleotide alpha hydrolases-like"/>
    <property type="match status" value="1"/>
</dbReference>
<name>A0AAE4B537_9RHOB</name>
<dbReference type="CDD" id="cd00293">
    <property type="entry name" value="USP-like"/>
    <property type="match status" value="1"/>
</dbReference>
<dbReference type="Proteomes" id="UP001226762">
    <property type="component" value="Unassembled WGS sequence"/>
</dbReference>
<dbReference type="AlphaFoldDB" id="A0AAE4B537"/>
<dbReference type="PANTHER" id="PTHR46268:SF6">
    <property type="entry name" value="UNIVERSAL STRESS PROTEIN UP12"/>
    <property type="match status" value="1"/>
</dbReference>
<feature type="domain" description="UspA" evidence="2">
    <location>
        <begin position="1"/>
        <end position="135"/>
    </location>
</feature>
<dbReference type="InterPro" id="IPR006015">
    <property type="entry name" value="Universal_stress_UspA"/>
</dbReference>
<evidence type="ECO:0000313" key="4">
    <source>
        <dbReference type="Proteomes" id="UP001226762"/>
    </source>
</evidence>
<gene>
    <name evidence="3" type="ORF">NO357_17340</name>
</gene>
<organism evidence="3 4">
    <name type="scientific">Marimonas arenosa</name>
    <dbReference type="NCBI Taxonomy" id="1795305"/>
    <lineage>
        <taxon>Bacteria</taxon>
        <taxon>Pseudomonadati</taxon>
        <taxon>Pseudomonadota</taxon>
        <taxon>Alphaproteobacteria</taxon>
        <taxon>Rhodobacterales</taxon>
        <taxon>Paracoccaceae</taxon>
        <taxon>Marimonas</taxon>
    </lineage>
</organism>
<dbReference type="RefSeq" id="WP_306736968.1">
    <property type="nucleotide sequence ID" value="NZ_JANHAX010000006.1"/>
</dbReference>
<dbReference type="EMBL" id="JANHAX010000006">
    <property type="protein sequence ID" value="MDQ2091668.1"/>
    <property type="molecule type" value="Genomic_DNA"/>
</dbReference>
<dbReference type="Gene3D" id="3.40.50.620">
    <property type="entry name" value="HUPs"/>
    <property type="match status" value="1"/>
</dbReference>
<dbReference type="PANTHER" id="PTHR46268">
    <property type="entry name" value="STRESS RESPONSE PROTEIN NHAX"/>
    <property type="match status" value="1"/>
</dbReference>
<reference evidence="3" key="1">
    <citation type="submission" date="2022-07" db="EMBL/GenBank/DDBJ databases">
        <authorList>
            <person name="Otstavnykh N."/>
            <person name="Isaeva M."/>
            <person name="Bystritskaya E."/>
        </authorList>
    </citation>
    <scope>NUCLEOTIDE SEQUENCE</scope>
    <source>
        <strain evidence="3">KCTC 52189</strain>
    </source>
</reference>